<accession>A0A423MTN0</accession>
<evidence type="ECO:0000259" key="2">
    <source>
        <dbReference type="SMART" id="SM00867"/>
    </source>
</evidence>
<dbReference type="SMART" id="SM00867">
    <property type="entry name" value="YceI"/>
    <property type="match status" value="1"/>
</dbReference>
<dbReference type="Pfam" id="PF04264">
    <property type="entry name" value="YceI"/>
    <property type="match status" value="1"/>
</dbReference>
<dbReference type="EMBL" id="MOBY01000032">
    <property type="protein sequence ID" value="RON88736.1"/>
    <property type="molecule type" value="Genomic_DNA"/>
</dbReference>
<feature type="domain" description="Lipid/polyisoprenoid-binding YceI-like" evidence="2">
    <location>
        <begin position="23"/>
        <end position="185"/>
    </location>
</feature>
<reference evidence="3 4" key="1">
    <citation type="submission" date="2016-10" db="EMBL/GenBank/DDBJ databases">
        <title>Comparative genome analysis of multiple Pseudomonas spp. focuses on biocontrol and plant growth promoting traits.</title>
        <authorList>
            <person name="Tao X.-Y."/>
            <person name="Taylor C.G."/>
        </authorList>
    </citation>
    <scope>NUCLEOTIDE SEQUENCE [LARGE SCALE GENOMIC DNA]</scope>
    <source>
        <strain evidence="3 4">2F9</strain>
    </source>
</reference>
<dbReference type="RefSeq" id="WP_123376641.1">
    <property type="nucleotide sequence ID" value="NZ_MOBY01000032.1"/>
</dbReference>
<sequence>MSIRLLLAAACSLCVVSVAQAVEYTRVNTTASQISFTYNQMGSPMYGTFGKFEATLDFDTDNLANAHTTLHIDLTSIDAGSEDANTELVKPAWFDTEKFPVAVFESKRFTQDPKNKYLYLIYGQLTLKGITREVQVPVELKPDSAIGVFDGELVLHRDEFGLGAGEWADTVVSKDIAIKFKVVAPQQ</sequence>
<comment type="caution">
    <text evidence="3">The sequence shown here is derived from an EMBL/GenBank/DDBJ whole genome shotgun (WGS) entry which is preliminary data.</text>
</comment>
<dbReference type="InterPro" id="IPR036761">
    <property type="entry name" value="TTHA0802/YceI-like_sf"/>
</dbReference>
<dbReference type="Proteomes" id="UP000283650">
    <property type="component" value="Unassembled WGS sequence"/>
</dbReference>
<dbReference type="InterPro" id="IPR007372">
    <property type="entry name" value="Lipid/polyisoprenoid-bd_YceI"/>
</dbReference>
<organism evidence="3 4">
    <name type="scientific">Pseudomonas fluorescens</name>
    <dbReference type="NCBI Taxonomy" id="294"/>
    <lineage>
        <taxon>Bacteria</taxon>
        <taxon>Pseudomonadati</taxon>
        <taxon>Pseudomonadota</taxon>
        <taxon>Gammaproteobacteria</taxon>
        <taxon>Pseudomonadales</taxon>
        <taxon>Pseudomonadaceae</taxon>
        <taxon>Pseudomonas</taxon>
    </lineage>
</organism>
<dbReference type="PANTHER" id="PTHR34406:SF1">
    <property type="entry name" value="PROTEIN YCEI"/>
    <property type="match status" value="1"/>
</dbReference>
<evidence type="ECO:0000313" key="4">
    <source>
        <dbReference type="Proteomes" id="UP000283650"/>
    </source>
</evidence>
<protein>
    <submittedName>
        <fullName evidence="3">Polyisoprenoid-binding protein</fullName>
    </submittedName>
</protein>
<dbReference type="AlphaFoldDB" id="A0A423MTN0"/>
<name>A0A423MTN0_PSEFL</name>
<keyword evidence="1" id="KW-0732">Signal</keyword>
<dbReference type="SUPFAM" id="SSF101874">
    <property type="entry name" value="YceI-like"/>
    <property type="match status" value="1"/>
</dbReference>
<feature type="chain" id="PRO_5019377095" evidence="1">
    <location>
        <begin position="22"/>
        <end position="187"/>
    </location>
</feature>
<gene>
    <name evidence="3" type="ORF">BK672_24925</name>
</gene>
<dbReference type="Gene3D" id="2.40.128.110">
    <property type="entry name" value="Lipid/polyisoprenoid-binding, YceI-like"/>
    <property type="match status" value="1"/>
</dbReference>
<evidence type="ECO:0000313" key="3">
    <source>
        <dbReference type="EMBL" id="RON88736.1"/>
    </source>
</evidence>
<dbReference type="PANTHER" id="PTHR34406">
    <property type="entry name" value="PROTEIN YCEI"/>
    <property type="match status" value="1"/>
</dbReference>
<feature type="signal peptide" evidence="1">
    <location>
        <begin position="1"/>
        <end position="21"/>
    </location>
</feature>
<proteinExistence type="predicted"/>
<evidence type="ECO:0000256" key="1">
    <source>
        <dbReference type="SAM" id="SignalP"/>
    </source>
</evidence>